<keyword evidence="2" id="KW-1185">Reference proteome</keyword>
<dbReference type="EMBL" id="JAMDGY010000074">
    <property type="protein sequence ID" value="MDD0992981.1"/>
    <property type="molecule type" value="Genomic_DNA"/>
</dbReference>
<name>A0ABT5NXS3_9PSED</name>
<dbReference type="Proteomes" id="UP001148203">
    <property type="component" value="Unassembled WGS sequence"/>
</dbReference>
<accession>A0ABT5NXS3</accession>
<organism evidence="1 2">
    <name type="scientific">Pseudomonas fontis</name>
    <dbReference type="NCBI Taxonomy" id="2942633"/>
    <lineage>
        <taxon>Bacteria</taxon>
        <taxon>Pseudomonadati</taxon>
        <taxon>Pseudomonadota</taxon>
        <taxon>Gammaproteobacteria</taxon>
        <taxon>Pseudomonadales</taxon>
        <taxon>Pseudomonadaceae</taxon>
        <taxon>Pseudomonas</taxon>
    </lineage>
</organism>
<gene>
    <name evidence="1" type="ORF">M5G11_20830</name>
</gene>
<comment type="caution">
    <text evidence="1">The sequence shown here is derived from an EMBL/GenBank/DDBJ whole genome shotgun (WGS) entry which is preliminary data.</text>
</comment>
<protein>
    <submittedName>
        <fullName evidence="1">Uncharacterized protein</fullName>
    </submittedName>
</protein>
<dbReference type="RefSeq" id="WP_273909770.1">
    <property type="nucleotide sequence ID" value="NZ_JAMDGX010000018.1"/>
</dbReference>
<evidence type="ECO:0000313" key="1">
    <source>
        <dbReference type="EMBL" id="MDD0992981.1"/>
    </source>
</evidence>
<reference evidence="1 2" key="1">
    <citation type="submission" date="2022-05" db="EMBL/GenBank/DDBJ databases">
        <title>Novel Pseudomonas spp. Isolated from a Rainbow Trout Aquaculture Facility.</title>
        <authorList>
            <person name="Testerman T."/>
            <person name="Graf J."/>
        </authorList>
    </citation>
    <scope>NUCLEOTIDE SEQUENCE [LARGE SCALE GENOMIC DNA]</scope>
    <source>
        <strain evidence="1 2">ID681</strain>
    </source>
</reference>
<evidence type="ECO:0000313" key="2">
    <source>
        <dbReference type="Proteomes" id="UP001148203"/>
    </source>
</evidence>
<proteinExistence type="predicted"/>
<sequence>MNFFDCQVFDRTINGGLGRESRQGDVPVEADSLAQAEVQVRKEYPQWRSVGRFDVLCRVNDEE</sequence>